<organism evidence="3 4">
    <name type="scientific">Rehmannia glutinosa</name>
    <name type="common">Chinese foxglove</name>
    <dbReference type="NCBI Taxonomy" id="99300"/>
    <lineage>
        <taxon>Eukaryota</taxon>
        <taxon>Viridiplantae</taxon>
        <taxon>Streptophyta</taxon>
        <taxon>Embryophyta</taxon>
        <taxon>Tracheophyta</taxon>
        <taxon>Spermatophyta</taxon>
        <taxon>Magnoliopsida</taxon>
        <taxon>eudicotyledons</taxon>
        <taxon>Gunneridae</taxon>
        <taxon>Pentapetalae</taxon>
        <taxon>asterids</taxon>
        <taxon>lamiids</taxon>
        <taxon>Lamiales</taxon>
        <taxon>Orobanchaceae</taxon>
        <taxon>Rehmannieae</taxon>
        <taxon>Rehmannia</taxon>
    </lineage>
</organism>
<evidence type="ECO:0000259" key="2">
    <source>
        <dbReference type="Pfam" id="PF13966"/>
    </source>
</evidence>
<evidence type="ECO:0000313" key="3">
    <source>
        <dbReference type="EMBL" id="KAK6162031.1"/>
    </source>
</evidence>
<proteinExistence type="predicted"/>
<dbReference type="Pfam" id="PF13966">
    <property type="entry name" value="zf-RVT"/>
    <property type="match status" value="1"/>
</dbReference>
<evidence type="ECO:0000259" key="1">
    <source>
        <dbReference type="Pfam" id="PF13456"/>
    </source>
</evidence>
<sequence length="302" mass="34285">MGGVVQIQIGREETTRSILAIPISVIHREDRLVWHHYEDGKYQVKLGYKIAKALQEEENSTPSSSGIQGGLWKWLWGLNIPNKEKVFLWKCVHGILPTKSVMACRGVDINPLCGRCGLEVETTDHALRDCEWNTFLWTVSPLRFCLPPTAQRGTLGDWILLIRKKGNEDGHDLFAMLLWCIWGGSNDVTFSNKRINHHQLIELATSRLQEHFKMQEEKLKGMQRNFAGKWTPPMNDVIKINSDALIREEEGTGIGVVLRDCRGRVIRTIIQLRSSVYGGDVAEALACREGMKLAKELGMKRI</sequence>
<dbReference type="Pfam" id="PF13456">
    <property type="entry name" value="RVT_3"/>
    <property type="match status" value="1"/>
</dbReference>
<dbReference type="PANTHER" id="PTHR47074:SF61">
    <property type="entry name" value="RNASE H TYPE-1 DOMAIN-CONTAINING PROTEIN"/>
    <property type="match status" value="1"/>
</dbReference>
<keyword evidence="4" id="KW-1185">Reference proteome</keyword>
<feature type="domain" description="RNase H type-1" evidence="1">
    <location>
        <begin position="242"/>
        <end position="302"/>
    </location>
</feature>
<dbReference type="Proteomes" id="UP001318860">
    <property type="component" value="Unassembled WGS sequence"/>
</dbReference>
<dbReference type="InterPro" id="IPR002156">
    <property type="entry name" value="RNaseH_domain"/>
</dbReference>
<dbReference type="InterPro" id="IPR026960">
    <property type="entry name" value="RVT-Znf"/>
</dbReference>
<reference evidence="3 4" key="1">
    <citation type="journal article" date="2021" name="Comput. Struct. Biotechnol. J.">
        <title>De novo genome assembly of the potent medicinal plant Rehmannia glutinosa using nanopore technology.</title>
        <authorList>
            <person name="Ma L."/>
            <person name="Dong C."/>
            <person name="Song C."/>
            <person name="Wang X."/>
            <person name="Zheng X."/>
            <person name="Niu Y."/>
            <person name="Chen S."/>
            <person name="Feng W."/>
        </authorList>
    </citation>
    <scope>NUCLEOTIDE SEQUENCE [LARGE SCALE GENOMIC DNA]</scope>
    <source>
        <strain evidence="3">DH-2019</strain>
    </source>
</reference>
<feature type="domain" description="Reverse transcriptase zinc-binding" evidence="2">
    <location>
        <begin position="70"/>
        <end position="137"/>
    </location>
</feature>
<dbReference type="PANTHER" id="PTHR47074">
    <property type="entry name" value="BNAC02G40300D PROTEIN"/>
    <property type="match status" value="1"/>
</dbReference>
<dbReference type="InterPro" id="IPR052929">
    <property type="entry name" value="RNase_H-like_EbsB-rel"/>
</dbReference>
<comment type="caution">
    <text evidence="3">The sequence shown here is derived from an EMBL/GenBank/DDBJ whole genome shotgun (WGS) entry which is preliminary data.</text>
</comment>
<gene>
    <name evidence="3" type="ORF">DH2020_001872</name>
</gene>
<evidence type="ECO:0000313" key="4">
    <source>
        <dbReference type="Proteomes" id="UP001318860"/>
    </source>
</evidence>
<dbReference type="EMBL" id="JABTTQ020000002">
    <property type="protein sequence ID" value="KAK6162031.1"/>
    <property type="molecule type" value="Genomic_DNA"/>
</dbReference>
<evidence type="ECO:0008006" key="5">
    <source>
        <dbReference type="Google" id="ProtNLM"/>
    </source>
</evidence>
<protein>
    <recommendedName>
        <fullName evidence="5">Reverse transcriptase zinc-binding domain-containing protein</fullName>
    </recommendedName>
</protein>
<accession>A0ABR0XSP0</accession>
<name>A0ABR0XSP0_REHGL</name>